<evidence type="ECO:0000313" key="2">
    <source>
        <dbReference type="Proteomes" id="UP000546200"/>
    </source>
</evidence>
<keyword evidence="2" id="KW-1185">Reference proteome</keyword>
<dbReference type="RefSeq" id="WP_184060458.1">
    <property type="nucleotide sequence ID" value="NZ_JACIJK010000015.1"/>
</dbReference>
<sequence>MGDMPVGHFCDEPESLQAAQRLCLLPVHAPRPADDVIYLVASCQRFYEHTMPTLLEQLYAEGIPPERIKVVVNGSDRSEDRTIDGVEHAFSTHDGWEYSALYEAPLRWKFGYAFLMHDTNVIFPGFRRSIESFNRHFAWDHLPASPLARCLLGLYSHGFLSRLNSWLKTTHKISKRDGIIAEASAELLLRARSALVLGDAEANGHFKQAEWRELVDQFNTGTPRVRRVFPAIKLHKFIHAGPTKPEAL</sequence>
<comment type="caution">
    <text evidence="1">The sequence shown here is derived from an EMBL/GenBank/DDBJ whole genome shotgun (WGS) entry which is preliminary data.</text>
</comment>
<organism evidence="1 2">
    <name type="scientific">Sphingomonas aerophila</name>
    <dbReference type="NCBI Taxonomy" id="1344948"/>
    <lineage>
        <taxon>Bacteria</taxon>
        <taxon>Pseudomonadati</taxon>
        <taxon>Pseudomonadota</taxon>
        <taxon>Alphaproteobacteria</taxon>
        <taxon>Sphingomonadales</taxon>
        <taxon>Sphingomonadaceae</taxon>
        <taxon>Sphingomonas</taxon>
    </lineage>
</organism>
<dbReference type="Proteomes" id="UP000546200">
    <property type="component" value="Unassembled WGS sequence"/>
</dbReference>
<dbReference type="AlphaFoldDB" id="A0A7W9BGQ4"/>
<accession>A0A7W9BGQ4</accession>
<gene>
    <name evidence="1" type="ORF">FHS94_003709</name>
</gene>
<protein>
    <submittedName>
        <fullName evidence="1">Uncharacterized protein</fullName>
    </submittedName>
</protein>
<evidence type="ECO:0000313" key="1">
    <source>
        <dbReference type="EMBL" id="MBB5716837.1"/>
    </source>
</evidence>
<proteinExistence type="predicted"/>
<reference evidence="1 2" key="1">
    <citation type="submission" date="2020-08" db="EMBL/GenBank/DDBJ databases">
        <title>Genomic Encyclopedia of Type Strains, Phase IV (KMG-IV): sequencing the most valuable type-strain genomes for metagenomic binning, comparative biology and taxonomic classification.</title>
        <authorList>
            <person name="Goeker M."/>
        </authorList>
    </citation>
    <scope>NUCLEOTIDE SEQUENCE [LARGE SCALE GENOMIC DNA]</scope>
    <source>
        <strain evidence="1 2">DSM 100044</strain>
    </source>
</reference>
<name>A0A7W9BGQ4_9SPHN</name>
<dbReference type="EMBL" id="JACIJK010000015">
    <property type="protein sequence ID" value="MBB5716837.1"/>
    <property type="molecule type" value="Genomic_DNA"/>
</dbReference>